<dbReference type="Gene3D" id="3.40.470.10">
    <property type="entry name" value="Uracil-DNA glycosylase-like domain"/>
    <property type="match status" value="1"/>
</dbReference>
<reference evidence="1 2" key="2">
    <citation type="submission" date="2019-09" db="EMBL/GenBank/DDBJ databases">
        <authorList>
            <person name="Jin C."/>
        </authorList>
    </citation>
    <scope>NUCLEOTIDE SEQUENCE [LARGE SCALE GENOMIC DNA]</scope>
    <source>
        <strain evidence="1 2">BN130099</strain>
    </source>
</reference>
<proteinExistence type="predicted"/>
<dbReference type="RefSeq" id="WP_149728523.1">
    <property type="nucleotide sequence ID" value="NZ_VUJV01000003.1"/>
</dbReference>
<name>A0A5B1LG86_9ACTN</name>
<evidence type="ECO:0008006" key="3">
    <source>
        <dbReference type="Google" id="ProtNLM"/>
    </source>
</evidence>
<dbReference type="EMBL" id="VUJV01000003">
    <property type="protein sequence ID" value="KAA1419188.1"/>
    <property type="molecule type" value="Genomic_DNA"/>
</dbReference>
<organism evidence="1 2">
    <name type="scientific">Nocardioides humilatus</name>
    <dbReference type="NCBI Taxonomy" id="2607660"/>
    <lineage>
        <taxon>Bacteria</taxon>
        <taxon>Bacillati</taxon>
        <taxon>Actinomycetota</taxon>
        <taxon>Actinomycetes</taxon>
        <taxon>Propionibacteriales</taxon>
        <taxon>Nocardioidaceae</taxon>
        <taxon>Nocardioides</taxon>
    </lineage>
</organism>
<dbReference type="AlphaFoldDB" id="A0A5B1LG86"/>
<accession>A0A5B1LG86</accession>
<dbReference type="SUPFAM" id="SSF52141">
    <property type="entry name" value="Uracil-DNA glycosylase-like"/>
    <property type="match status" value="1"/>
</dbReference>
<sequence>MTNNVDPAAEAKASNPLAEELTAAIPEGLRGLSGTALYTGRAAWTGSRPVYVLGDNPGGEPGPDTVAGNLAELLFDRPADYSEYRDGQWMVGRHLHPRGQAPMQRRVLHLFDVLGLDPGAVPVSNIVYVRSPQASHLDPDEANRWAEECWPLHAKMIERLGVKVVVCFGARPAGFVRSKVGAHTLADTFRETYANRSWASCTYTGPGPSVVQLTHPGRADWTNPNADPTGLVVRALGNCSS</sequence>
<protein>
    <recommendedName>
        <fullName evidence="3">Uracil-DNA glycosylase-like domain-containing protein</fullName>
    </recommendedName>
</protein>
<reference evidence="1 2" key="1">
    <citation type="submission" date="2019-09" db="EMBL/GenBank/DDBJ databases">
        <title>Nocardioides panacisoli sp. nov., isolated from the soil of a ginseng field.</title>
        <authorList>
            <person name="Cho C."/>
        </authorList>
    </citation>
    <scope>NUCLEOTIDE SEQUENCE [LARGE SCALE GENOMIC DNA]</scope>
    <source>
        <strain evidence="1 2">BN130099</strain>
    </source>
</reference>
<keyword evidence="2" id="KW-1185">Reference proteome</keyword>
<comment type="caution">
    <text evidence="1">The sequence shown here is derived from an EMBL/GenBank/DDBJ whole genome shotgun (WGS) entry which is preliminary data.</text>
</comment>
<dbReference type="Proteomes" id="UP000325003">
    <property type="component" value="Unassembled WGS sequence"/>
</dbReference>
<gene>
    <name evidence="1" type="ORF">F0U44_12105</name>
</gene>
<evidence type="ECO:0000313" key="2">
    <source>
        <dbReference type="Proteomes" id="UP000325003"/>
    </source>
</evidence>
<evidence type="ECO:0000313" key="1">
    <source>
        <dbReference type="EMBL" id="KAA1419188.1"/>
    </source>
</evidence>
<dbReference type="InterPro" id="IPR036895">
    <property type="entry name" value="Uracil-DNA_glycosylase-like_sf"/>
</dbReference>